<accession>A0A377IT09</accession>
<dbReference type="EMBL" id="UGHQ01000001">
    <property type="protein sequence ID" value="STO82742.1"/>
    <property type="molecule type" value="Genomic_DNA"/>
</dbReference>
<reference evidence="3 4" key="1">
    <citation type="submission" date="2018-06" db="EMBL/GenBank/DDBJ databases">
        <authorList>
            <consortium name="Pathogen Informatics"/>
            <person name="Doyle S."/>
        </authorList>
    </citation>
    <scope>NUCLEOTIDE SEQUENCE [LARGE SCALE GENOMIC DNA]</scope>
    <source>
        <strain evidence="3 4">NCTC13338</strain>
    </source>
</reference>
<evidence type="ECO:0000313" key="4">
    <source>
        <dbReference type="Proteomes" id="UP000254543"/>
    </source>
</evidence>
<evidence type="ECO:0000256" key="2">
    <source>
        <dbReference type="SAM" id="SignalP"/>
    </source>
</evidence>
<evidence type="ECO:0000256" key="1">
    <source>
        <dbReference type="SAM" id="MobiDB-lite"/>
    </source>
</evidence>
<name>A0A377IT09_HELPX</name>
<feature type="region of interest" description="Disordered" evidence="1">
    <location>
        <begin position="29"/>
        <end position="93"/>
    </location>
</feature>
<dbReference type="Proteomes" id="UP000254543">
    <property type="component" value="Unassembled WGS sequence"/>
</dbReference>
<feature type="chain" id="PRO_5016779796" evidence="2">
    <location>
        <begin position="21"/>
        <end position="93"/>
    </location>
</feature>
<feature type="compositionally biased region" description="Basic residues" evidence="1">
    <location>
        <begin position="57"/>
        <end position="73"/>
    </location>
</feature>
<keyword evidence="2" id="KW-0732">Signal</keyword>
<feature type="compositionally biased region" description="Basic and acidic residues" evidence="1">
    <location>
        <begin position="29"/>
        <end position="56"/>
    </location>
</feature>
<protein>
    <submittedName>
        <fullName evidence="3">SurA N-terminal domain protein</fullName>
    </submittedName>
</protein>
<dbReference type="AlphaFoldDB" id="A0A377IT09"/>
<gene>
    <name evidence="3" type="ORF">NCTC13338_00861</name>
</gene>
<sequence length="93" mass="11049">MRKIFSYVLKALLFIGIVYAEPESKVEALEGRKQESSLDKKIRQELKNKELKNKDLKNKKKKRKTPKKRKKQKPRENPEQKSIMGMPKILLKK</sequence>
<proteinExistence type="predicted"/>
<evidence type="ECO:0000313" key="3">
    <source>
        <dbReference type="EMBL" id="STO82742.1"/>
    </source>
</evidence>
<feature type="signal peptide" evidence="2">
    <location>
        <begin position="1"/>
        <end position="20"/>
    </location>
</feature>
<organism evidence="3 4">
    <name type="scientific">Helicobacter pylori</name>
    <name type="common">Campylobacter pylori</name>
    <dbReference type="NCBI Taxonomy" id="210"/>
    <lineage>
        <taxon>Bacteria</taxon>
        <taxon>Pseudomonadati</taxon>
        <taxon>Campylobacterota</taxon>
        <taxon>Epsilonproteobacteria</taxon>
        <taxon>Campylobacterales</taxon>
        <taxon>Helicobacteraceae</taxon>
        <taxon>Helicobacter</taxon>
    </lineage>
</organism>